<keyword evidence="3" id="KW-1185">Reference proteome</keyword>
<dbReference type="RefSeq" id="WP_196935596.1">
    <property type="nucleotide sequence ID" value="NZ_MU158698.1"/>
</dbReference>
<protein>
    <submittedName>
        <fullName evidence="2">ATP-dependent nuclease subunit B</fullName>
    </submittedName>
</protein>
<dbReference type="Proteomes" id="UP000616201">
    <property type="component" value="Unassembled WGS sequence"/>
</dbReference>
<sequence>MKTFLGEVAEDLIQKLGADLQDCAIIFNNKRPAKYLAKELAQIYQKPFWSPTFFTIQEFIATSSNLNVADFYTQFFTLYTSYNDLLKKEGLDKIEMDTFFPIAQTLLSDFAQLDLDHIEVDRLFKELEDIAELDQQFDFLTEEQHAFLTKFWKSYSEGKHKKQQENFIRMWRRMPLLYHRFHAGLKAQGLSSNALLYRLLADKKEDNPAFLSTYKKIVFVGFNALSQSEAILFKRWQLEERAMFYFDTDAYYLNDPLQEAGLFLRRNIDLYQLKNELDNQRIFLKDNHAEATVFQVQGQQTQSKILNEILEEDYQQIANSETYGDTVIVLADENLLFSTLQTIPTTLADKQIPVNISMGFNYQTSSLFGLADLWLTYQKRINKTKGDEEYMVPHHLVELFITHPLVNLTEQKRSSIRSIFVQEQLFQVPLDRLLRQKGIFEVFFAVEKNPNFLVRGLSNLFEFVLHEQLRSKSLKKIDAELFDKALQEMNRLQDTLISYGNETKKPFNFSFVSTLIQKSFEAVSVPLSGDPMNGLQVLGLLETRNLNFKHVVFLGMNDGVLPKSSTANSFIPDSIRRVYGLPVIENQDAISAYIFYRLIQRAEKMSFVYNNITDERNSGEPSRFLKQLIYESALQFSFASQEINLQLESHSEVSIPKTPEILAKLNDYLTGKRKLSATALTTYIANPIDFFYRYIAKVEEAEEITEVVEANRLGTILHNSLEDFYRELMADDQPITRERIEQQEAKVDFLIQDNFRKEFYPNETKPIQYSGMQKVIMAIVKEYIHVILKQDKGTTPFRVKDLEAVLTTSFPFEDSHGKTQFITLEGRIDRVDELQDAIRIVDYKTGSDDLTYATLEDAFETNGKKLNKALIQTLFYTYVFEQATRIKNVEPHLYIIRKMTKEGSLFRTRRRIELEGGKSKVSSLELSGELLTEEKEIFQQELKLKLKELFDPAIPFYVSTEDGNYSYSPYKTLMVN</sequence>
<evidence type="ECO:0000259" key="1">
    <source>
        <dbReference type="Pfam" id="PF12705"/>
    </source>
</evidence>
<dbReference type="Pfam" id="PF12705">
    <property type="entry name" value="PDDEXK_1"/>
    <property type="match status" value="1"/>
</dbReference>
<dbReference type="SUPFAM" id="SSF52980">
    <property type="entry name" value="Restriction endonuclease-like"/>
    <property type="match status" value="1"/>
</dbReference>
<proteinExistence type="predicted"/>
<dbReference type="EMBL" id="PRDK01000003">
    <property type="protein sequence ID" value="MBE8713148.1"/>
    <property type="molecule type" value="Genomic_DNA"/>
</dbReference>
<evidence type="ECO:0000313" key="2">
    <source>
        <dbReference type="EMBL" id="MBE8713148.1"/>
    </source>
</evidence>
<reference evidence="2" key="1">
    <citation type="submission" date="2018-02" db="EMBL/GenBank/DDBJ databases">
        <authorList>
            <person name="Vasarhelyi B.M."/>
            <person name="Deshmukh S."/>
            <person name="Balint B."/>
            <person name="Kukolya J."/>
        </authorList>
    </citation>
    <scope>NUCLEOTIDE SEQUENCE</scope>
    <source>
        <strain evidence="2">KB22</strain>
    </source>
</reference>
<organism evidence="2 3">
    <name type="scientific">Sphingobacterium hungaricum</name>
    <dbReference type="NCBI Taxonomy" id="2082723"/>
    <lineage>
        <taxon>Bacteria</taxon>
        <taxon>Pseudomonadati</taxon>
        <taxon>Bacteroidota</taxon>
        <taxon>Sphingobacteriia</taxon>
        <taxon>Sphingobacteriales</taxon>
        <taxon>Sphingobacteriaceae</taxon>
        <taxon>Sphingobacterium</taxon>
    </lineage>
</organism>
<comment type="caution">
    <text evidence="2">The sequence shown here is derived from an EMBL/GenBank/DDBJ whole genome shotgun (WGS) entry which is preliminary data.</text>
</comment>
<dbReference type="InterPro" id="IPR027417">
    <property type="entry name" value="P-loop_NTPase"/>
</dbReference>
<name>A0A928UWB6_9SPHI</name>
<dbReference type="InterPro" id="IPR011604">
    <property type="entry name" value="PDDEXK-like_dom_sf"/>
</dbReference>
<dbReference type="InterPro" id="IPR011335">
    <property type="entry name" value="Restrct_endonuc-II-like"/>
</dbReference>
<accession>A0A928UWB6</accession>
<feature type="domain" description="PD-(D/E)XK endonuclease-like" evidence="1">
    <location>
        <begin position="675"/>
        <end position="956"/>
    </location>
</feature>
<evidence type="ECO:0000313" key="3">
    <source>
        <dbReference type="Proteomes" id="UP000616201"/>
    </source>
</evidence>
<gene>
    <name evidence="2" type="ORF">C4F49_05610</name>
</gene>
<dbReference type="SUPFAM" id="SSF52540">
    <property type="entry name" value="P-loop containing nucleoside triphosphate hydrolases"/>
    <property type="match status" value="1"/>
</dbReference>
<dbReference type="Gene3D" id="3.40.50.300">
    <property type="entry name" value="P-loop containing nucleotide triphosphate hydrolases"/>
    <property type="match status" value="1"/>
</dbReference>
<dbReference type="InterPro" id="IPR038726">
    <property type="entry name" value="PDDEXK_AddAB-type"/>
</dbReference>
<dbReference type="Gene3D" id="3.90.320.10">
    <property type="match status" value="1"/>
</dbReference>
<dbReference type="AlphaFoldDB" id="A0A928UWB6"/>